<reference evidence="2" key="1">
    <citation type="journal article" date="2011" name="PLoS Genet.">
        <title>Genomic analysis of the necrotrophic fungal pathogens Sclerotinia sclerotiorum and Botrytis cinerea.</title>
        <authorList>
            <person name="Amselem J."/>
            <person name="Cuomo C.A."/>
            <person name="van Kan J.A."/>
            <person name="Viaud M."/>
            <person name="Benito E.P."/>
            <person name="Couloux A."/>
            <person name="Coutinho P.M."/>
            <person name="de Vries R.P."/>
            <person name="Dyer P.S."/>
            <person name="Fillinger S."/>
            <person name="Fournier E."/>
            <person name="Gout L."/>
            <person name="Hahn M."/>
            <person name="Kohn L."/>
            <person name="Lapalu N."/>
            <person name="Plummer K.M."/>
            <person name="Pradier J.M."/>
            <person name="Quevillon E."/>
            <person name="Sharon A."/>
            <person name="Simon A."/>
            <person name="ten Have A."/>
            <person name="Tudzynski B."/>
            <person name="Tudzynski P."/>
            <person name="Wincker P."/>
            <person name="Andrew M."/>
            <person name="Anthouard V."/>
            <person name="Beever R.E."/>
            <person name="Beffa R."/>
            <person name="Benoit I."/>
            <person name="Bouzid O."/>
            <person name="Brault B."/>
            <person name="Chen Z."/>
            <person name="Choquer M."/>
            <person name="Collemare J."/>
            <person name="Cotton P."/>
            <person name="Danchin E.G."/>
            <person name="Da Silva C."/>
            <person name="Gautier A."/>
            <person name="Giraud C."/>
            <person name="Giraud T."/>
            <person name="Gonzalez C."/>
            <person name="Grossetete S."/>
            <person name="Guldener U."/>
            <person name="Henrissat B."/>
            <person name="Howlett B.J."/>
            <person name="Kodira C."/>
            <person name="Kretschmer M."/>
            <person name="Lappartient A."/>
            <person name="Leroch M."/>
            <person name="Levis C."/>
            <person name="Mauceli E."/>
            <person name="Neuveglise C."/>
            <person name="Oeser B."/>
            <person name="Pearson M."/>
            <person name="Poulain J."/>
            <person name="Poussereau N."/>
            <person name="Quesneville H."/>
            <person name="Rascle C."/>
            <person name="Schumacher J."/>
            <person name="Segurens B."/>
            <person name="Sexton A."/>
            <person name="Silva E."/>
            <person name="Sirven C."/>
            <person name="Soanes D.M."/>
            <person name="Talbot N.J."/>
            <person name="Templeton M."/>
            <person name="Yandava C."/>
            <person name="Yarden O."/>
            <person name="Zeng Q."/>
            <person name="Rollins J.A."/>
            <person name="Lebrun M.H."/>
            <person name="Dickman M."/>
        </authorList>
    </citation>
    <scope>NUCLEOTIDE SEQUENCE [LARGE SCALE GENOMIC DNA]</scope>
    <source>
        <strain evidence="2">T4</strain>
    </source>
</reference>
<gene>
    <name evidence="1" type="ORF">BofuT4_P046810.1</name>
</gene>
<organism evidence="1 2">
    <name type="scientific">Botryotinia fuckeliana (strain T4)</name>
    <name type="common">Noble rot fungus</name>
    <name type="synonym">Botrytis cinerea</name>
    <dbReference type="NCBI Taxonomy" id="999810"/>
    <lineage>
        <taxon>Eukaryota</taxon>
        <taxon>Fungi</taxon>
        <taxon>Dikarya</taxon>
        <taxon>Ascomycota</taxon>
        <taxon>Pezizomycotina</taxon>
        <taxon>Leotiomycetes</taxon>
        <taxon>Helotiales</taxon>
        <taxon>Sclerotiniaceae</taxon>
        <taxon>Botrytis</taxon>
    </lineage>
</organism>
<sequence length="100" mass="11148">MSPPPRSFAECRQETAVRTCYQHHDLGFLCQLSHLGKHLTRPGSMNPAIFRDRGHYPVSADIGLCSDRSRSFPRSNPLESSYIVALGEAEALKVMMQISS</sequence>
<protein>
    <submittedName>
        <fullName evidence="1">Uncharacterized protein</fullName>
    </submittedName>
</protein>
<evidence type="ECO:0000313" key="2">
    <source>
        <dbReference type="Proteomes" id="UP000008177"/>
    </source>
</evidence>
<accession>G2XYX6</accession>
<dbReference type="Proteomes" id="UP000008177">
    <property type="component" value="Unplaced contigs"/>
</dbReference>
<proteinExistence type="predicted"/>
<dbReference type="InParanoid" id="G2XYX6"/>
<dbReference type="AlphaFoldDB" id="G2XYX6"/>
<evidence type="ECO:0000313" key="1">
    <source>
        <dbReference type="EMBL" id="CCD45663.1"/>
    </source>
</evidence>
<dbReference type="EMBL" id="FQ790278">
    <property type="protein sequence ID" value="CCD45663.1"/>
    <property type="molecule type" value="Genomic_DNA"/>
</dbReference>
<dbReference type="HOGENOM" id="CLU_2305638_0_0_1"/>
<name>G2XYX6_BOTF4</name>